<keyword evidence="9 12" id="KW-0472">Membrane</keyword>
<evidence type="ECO:0000256" key="6">
    <source>
        <dbReference type="ARBA" id="ARBA00022692"/>
    </source>
</evidence>
<dbReference type="EMBL" id="PJQM01003561">
    <property type="protein sequence ID" value="RCH88234.1"/>
    <property type="molecule type" value="Genomic_DNA"/>
</dbReference>
<comment type="subcellular location">
    <subcellularLocation>
        <location evidence="2 12">Endoplasmic reticulum membrane</location>
    </subcellularLocation>
</comment>
<dbReference type="Gene3D" id="3.40.50.2000">
    <property type="entry name" value="Glycogen Phosphorylase B"/>
    <property type="match status" value="2"/>
</dbReference>
<dbReference type="GO" id="GO:0005789">
    <property type="term" value="C:endoplasmic reticulum membrane"/>
    <property type="evidence" value="ECO:0007669"/>
    <property type="project" value="UniProtKB-SubCell"/>
</dbReference>
<comment type="similarity">
    <text evidence="12">Belongs to the glycosyltransferase group 1 family.</text>
</comment>
<dbReference type="GO" id="GO:0004378">
    <property type="term" value="F:GDP-Man:Man(1)GlcNAc(2)-PP-Dol alpha-1,3-mannosyltransferase activity"/>
    <property type="evidence" value="ECO:0007669"/>
    <property type="project" value="UniProtKB-UniRule"/>
</dbReference>
<evidence type="ECO:0000256" key="9">
    <source>
        <dbReference type="ARBA" id="ARBA00023136"/>
    </source>
</evidence>
<organism evidence="15 16">
    <name type="scientific">Rhizopus stolonifer</name>
    <name type="common">Rhizopus nigricans</name>
    <dbReference type="NCBI Taxonomy" id="4846"/>
    <lineage>
        <taxon>Eukaryota</taxon>
        <taxon>Fungi</taxon>
        <taxon>Fungi incertae sedis</taxon>
        <taxon>Mucoromycota</taxon>
        <taxon>Mucoromycotina</taxon>
        <taxon>Mucoromycetes</taxon>
        <taxon>Mucorales</taxon>
        <taxon>Mucorineae</taxon>
        <taxon>Rhizopodaceae</taxon>
        <taxon>Rhizopus</taxon>
    </lineage>
</organism>
<evidence type="ECO:0000256" key="2">
    <source>
        <dbReference type="ARBA" id="ARBA00004586"/>
    </source>
</evidence>
<dbReference type="CDD" id="cd03805">
    <property type="entry name" value="GT4_ALG2-like"/>
    <property type="match status" value="1"/>
</dbReference>
<dbReference type="InterPro" id="IPR001296">
    <property type="entry name" value="Glyco_trans_1"/>
</dbReference>
<protein>
    <recommendedName>
        <fullName evidence="12">Alpha-1,3/1,6-mannosyltransferase ALG2</fullName>
        <ecNumber evidence="12">2.4.1.132</ecNumber>
        <ecNumber evidence="12">2.4.1.257</ecNumber>
    </recommendedName>
    <alternativeName>
        <fullName evidence="12">GDP-Man:Man(1)GlcNAc(2)-PP-Dol alpha-1,3-mannosyltransferase</fullName>
    </alternativeName>
</protein>
<evidence type="ECO:0000313" key="16">
    <source>
        <dbReference type="Proteomes" id="UP000253551"/>
    </source>
</evidence>
<dbReference type="UniPathway" id="UPA00378"/>
<dbReference type="OrthoDB" id="448893at2759"/>
<evidence type="ECO:0000256" key="7">
    <source>
        <dbReference type="ARBA" id="ARBA00022824"/>
    </source>
</evidence>
<evidence type="ECO:0000256" key="5">
    <source>
        <dbReference type="ARBA" id="ARBA00022679"/>
    </source>
</evidence>
<dbReference type="InterPro" id="IPR028098">
    <property type="entry name" value="Glyco_trans_4-like_N"/>
</dbReference>
<feature type="transmembrane region" description="Helical" evidence="12">
    <location>
        <begin position="438"/>
        <end position="455"/>
    </location>
</feature>
<evidence type="ECO:0000256" key="3">
    <source>
        <dbReference type="ARBA" id="ARBA00004922"/>
    </source>
</evidence>
<reference evidence="15 16" key="1">
    <citation type="journal article" date="2018" name="G3 (Bethesda)">
        <title>Phylogenetic and Phylogenomic Definition of Rhizopus Species.</title>
        <authorList>
            <person name="Gryganskyi A.P."/>
            <person name="Golan J."/>
            <person name="Dolatabadi S."/>
            <person name="Mondo S."/>
            <person name="Robb S."/>
            <person name="Idnurm A."/>
            <person name="Muszewska A."/>
            <person name="Steczkiewicz K."/>
            <person name="Masonjones S."/>
            <person name="Liao H.L."/>
            <person name="Gajdeczka M.T."/>
            <person name="Anike F."/>
            <person name="Vuek A."/>
            <person name="Anishchenko I.M."/>
            <person name="Voigt K."/>
            <person name="de Hoog G.S."/>
            <person name="Smith M.E."/>
            <person name="Heitman J."/>
            <person name="Vilgalys R."/>
            <person name="Stajich J.E."/>
        </authorList>
    </citation>
    <scope>NUCLEOTIDE SEQUENCE [LARGE SCALE GENOMIC DNA]</scope>
    <source>
        <strain evidence="15 16">LSU 92-RS-03</strain>
    </source>
</reference>
<dbReference type="PANTHER" id="PTHR45918">
    <property type="entry name" value="ALPHA-1,3/1,6-MANNOSYLTRANSFERASE ALG2"/>
    <property type="match status" value="1"/>
</dbReference>
<comment type="pathway">
    <text evidence="3 12">Protein modification; protein glycosylation.</text>
</comment>
<dbReference type="AlphaFoldDB" id="A0A367JE81"/>
<keyword evidence="5 12" id="KW-0808">Transferase</keyword>
<keyword evidence="16" id="KW-1185">Reference proteome</keyword>
<keyword evidence="4 12" id="KW-0328">Glycosyltransferase</keyword>
<comment type="caution">
    <text evidence="15">The sequence shown here is derived from an EMBL/GenBank/DDBJ whole genome shotgun (WGS) entry which is preliminary data.</text>
</comment>
<evidence type="ECO:0000256" key="11">
    <source>
        <dbReference type="ARBA" id="ARBA00045104"/>
    </source>
</evidence>
<gene>
    <name evidence="15" type="primary">ALG2</name>
    <name evidence="15" type="ORF">CU098_008338</name>
</gene>
<dbReference type="SUPFAM" id="SSF53756">
    <property type="entry name" value="UDP-Glycosyltransferase/glycogen phosphorylase"/>
    <property type="match status" value="1"/>
</dbReference>
<comment type="catalytic activity">
    <reaction evidence="11 12">
        <text>an alpha-D-Man-(1-&gt;3)-beta-D-Man-(1-&gt;4)-beta-D-GlcNAc-(1-&gt;4)-alpha-D-GlcNAc-diphospho-di-trans,poly-cis-dolichol + GDP-alpha-D-mannose = an alpha-D-Man-(1-&gt;3)-[alpha-D-Man-(1-&gt;6)]-beta-D-Man-(1-&gt;4)-beta-D-GlcNAc-(1-&gt;4)-alpha-D-GlcNAc-diphospho-di-trans,poly-cis-dolichol + GDP + H(+)</text>
        <dbReference type="Rhea" id="RHEA:29519"/>
        <dbReference type="Rhea" id="RHEA-COMP:19513"/>
        <dbReference type="Rhea" id="RHEA-COMP:19515"/>
        <dbReference type="ChEBI" id="CHEBI:15378"/>
        <dbReference type="ChEBI" id="CHEBI:57527"/>
        <dbReference type="ChEBI" id="CHEBI:58189"/>
        <dbReference type="ChEBI" id="CHEBI:132510"/>
        <dbReference type="ChEBI" id="CHEBI:132511"/>
        <dbReference type="EC" id="2.4.1.257"/>
    </reaction>
    <physiologicalReaction direction="left-to-right" evidence="11 12">
        <dbReference type="Rhea" id="RHEA:29520"/>
    </physiologicalReaction>
</comment>
<dbReference type="EC" id="2.4.1.257" evidence="12"/>
<evidence type="ECO:0000256" key="10">
    <source>
        <dbReference type="ARBA" id="ARBA00045103"/>
    </source>
</evidence>
<evidence type="ECO:0000259" key="13">
    <source>
        <dbReference type="Pfam" id="PF00534"/>
    </source>
</evidence>
<evidence type="ECO:0000256" key="12">
    <source>
        <dbReference type="RuleBase" id="RU367136"/>
    </source>
</evidence>
<proteinExistence type="inferred from homology"/>
<evidence type="ECO:0000259" key="14">
    <source>
        <dbReference type="Pfam" id="PF13439"/>
    </source>
</evidence>
<feature type="domain" description="Glycosyl transferase family 1" evidence="13">
    <location>
        <begin position="210"/>
        <end position="389"/>
    </location>
</feature>
<dbReference type="GO" id="GO:0102704">
    <property type="term" value="F:GDP-Man:Man(2)GlcNAc(2)-PP-Dol alpha-1,6-mannosyltransferase activity"/>
    <property type="evidence" value="ECO:0007669"/>
    <property type="project" value="UniProtKB-UniRule"/>
</dbReference>
<name>A0A367JE81_RHIST</name>
<keyword evidence="7 12" id="KW-0256">Endoplasmic reticulum</keyword>
<evidence type="ECO:0000256" key="1">
    <source>
        <dbReference type="ARBA" id="ARBA00003142"/>
    </source>
</evidence>
<dbReference type="InterPro" id="IPR027054">
    <property type="entry name" value="ALG2"/>
</dbReference>
<dbReference type="Pfam" id="PF00534">
    <property type="entry name" value="Glycos_transf_1"/>
    <property type="match status" value="1"/>
</dbReference>
<evidence type="ECO:0000256" key="4">
    <source>
        <dbReference type="ARBA" id="ARBA00022676"/>
    </source>
</evidence>
<dbReference type="EC" id="2.4.1.132" evidence="12"/>
<dbReference type="PANTHER" id="PTHR45918:SF1">
    <property type="entry name" value="ALPHA-1,3_1,6-MANNOSYLTRANSFERASE ALG2"/>
    <property type="match status" value="1"/>
</dbReference>
<keyword evidence="6 12" id="KW-0812">Transmembrane</keyword>
<comment type="function">
    <text evidence="1 12">Mannosylates Man(2)GlcNAc(2)-dolichol diphosphate and Man(1)GlcNAc(2)-dolichol diphosphate to form Man(3)GlcNAc(2)-dolichol diphosphate.</text>
</comment>
<feature type="domain" description="Glycosyltransferase subfamily 4-like N-terminal" evidence="14">
    <location>
        <begin position="18"/>
        <end position="194"/>
    </location>
</feature>
<sequence>MSEDAKLNIAFIHPDLGIGGAERLVVDAAVGIQSKGHKVTMYTSHHDPNHCFEETRDGTLSVHVHGDWLPRQFLGRFYILFAILRQLVLVAWILQHEKDTYDIIFVDQLSACVPILKWFSSARVLFYCHFPDKLLTKRDSALKQLYRVPIDKLEEWSTGMADTITVNSQFTGGMFRRSFPRILKKPRVLYPPINFKAYDKQVDLSDPSVQLIESHKKTLVSINRFEKKKNVELGLKAFALLKKNKLISEQEFMEYRLVLAGGYDRRVAENVEYLQELDAMAKEYGLETFTLFPHSVERPPNTAQVIFLCSFNDAQRTYLLSESVLLLYTPANEHFGITPVEGMYASLPVIAANSGGPLETVKDKETGLILVPEPDIWAQGICAFMTHEYDGQVMGRVGREHVKSKFSLEAFADQLEDICEELASGGRPSRYEYDNIEYAMRFVVAIGLFIVWYNYC</sequence>
<comment type="catalytic activity">
    <reaction evidence="10 12">
        <text>a beta-D-Man-(1-&gt;4)-beta-D-GlcNAc-(1-&gt;4)-alpha-D-GlcNAc-diphospho-di-trans,poly-cis-dolichol + GDP-alpha-D-mannose = an alpha-D-Man-(1-&gt;3)-beta-D-Man-(1-&gt;4)-beta-D-GlcNAc-(1-&gt;4)-alpha-D-GlcNAc-diphospho-di-trans,poly-cis-dolichol + GDP + H(+)</text>
        <dbReference type="Rhea" id="RHEA:29515"/>
        <dbReference type="Rhea" id="RHEA-COMP:19511"/>
        <dbReference type="Rhea" id="RHEA-COMP:19513"/>
        <dbReference type="ChEBI" id="CHEBI:15378"/>
        <dbReference type="ChEBI" id="CHEBI:57527"/>
        <dbReference type="ChEBI" id="CHEBI:58189"/>
        <dbReference type="ChEBI" id="CHEBI:58472"/>
        <dbReference type="ChEBI" id="CHEBI:132510"/>
        <dbReference type="EC" id="2.4.1.132"/>
    </reaction>
    <physiologicalReaction direction="left-to-right" evidence="10 12">
        <dbReference type="Rhea" id="RHEA:29516"/>
    </physiologicalReaction>
</comment>
<evidence type="ECO:0000313" key="15">
    <source>
        <dbReference type="EMBL" id="RCH88234.1"/>
    </source>
</evidence>
<dbReference type="STRING" id="4846.A0A367JE81"/>
<accession>A0A367JE81</accession>
<keyword evidence="8 12" id="KW-1133">Transmembrane helix</keyword>
<dbReference type="Pfam" id="PF13439">
    <property type="entry name" value="Glyco_transf_4"/>
    <property type="match status" value="1"/>
</dbReference>
<evidence type="ECO:0000256" key="8">
    <source>
        <dbReference type="ARBA" id="ARBA00022989"/>
    </source>
</evidence>
<dbReference type="Proteomes" id="UP000253551">
    <property type="component" value="Unassembled WGS sequence"/>
</dbReference>